<comment type="caution">
    <text evidence="1">The sequence shown here is derived from an EMBL/GenBank/DDBJ whole genome shotgun (WGS) entry which is preliminary data.</text>
</comment>
<accession>A0A124LCT3</accession>
<gene>
    <name evidence="1" type="ORF">WI38_08115</name>
</gene>
<dbReference type="EMBL" id="LOTN01000015">
    <property type="protein sequence ID" value="KUZ94130.1"/>
    <property type="molecule type" value="Genomic_DNA"/>
</dbReference>
<evidence type="ECO:0000313" key="2">
    <source>
        <dbReference type="Proteomes" id="UP000065521"/>
    </source>
</evidence>
<sequence>MLSLSSQTVETIAFDLANGRVRQLSHRRCEGPRLSFGFLQDATDVRMFVKHGIEQEEIAVLLQISRVRESILQPPLSGKLGHTPEDDRVILVFRIDQLLMIFPQPVPHFVVFDSSSTQIISKLKFDMIVRIEMD</sequence>
<evidence type="ECO:0000313" key="1">
    <source>
        <dbReference type="EMBL" id="KUZ94130.1"/>
    </source>
</evidence>
<reference evidence="1 2" key="1">
    <citation type="submission" date="2015-11" db="EMBL/GenBank/DDBJ databases">
        <title>Expanding the genomic diversity of Burkholderia species for the development of highly accurate diagnostics.</title>
        <authorList>
            <person name="Sahl J."/>
            <person name="Keim P."/>
            <person name="Wagner D."/>
        </authorList>
    </citation>
    <scope>NUCLEOTIDE SEQUENCE [LARGE SCALE GENOMIC DNA]</scope>
    <source>
        <strain evidence="1 2">RF32-BP4</strain>
    </source>
</reference>
<name>A0A124LCT3_9BURK</name>
<dbReference type="AlphaFoldDB" id="A0A124LCT3"/>
<organism evidence="1 2">
    <name type="scientific">Burkholderia ubonensis</name>
    <dbReference type="NCBI Taxonomy" id="101571"/>
    <lineage>
        <taxon>Bacteria</taxon>
        <taxon>Pseudomonadati</taxon>
        <taxon>Pseudomonadota</taxon>
        <taxon>Betaproteobacteria</taxon>
        <taxon>Burkholderiales</taxon>
        <taxon>Burkholderiaceae</taxon>
        <taxon>Burkholderia</taxon>
        <taxon>Burkholderia cepacia complex</taxon>
    </lineage>
</organism>
<protein>
    <submittedName>
        <fullName evidence="1">Uncharacterized protein</fullName>
    </submittedName>
</protein>
<proteinExistence type="predicted"/>
<dbReference type="Proteomes" id="UP000065521">
    <property type="component" value="Unassembled WGS sequence"/>
</dbReference>